<keyword evidence="2" id="KW-1185">Reference proteome</keyword>
<dbReference type="GeneID" id="22587142"/>
<dbReference type="InParanoid" id="A0A0A0HT92"/>
<dbReference type="Proteomes" id="UP000001628">
    <property type="component" value="Unassembled WGS sequence"/>
</dbReference>
<sequence>MARAIGDRKSLAVINGDLHWNVIKLRNDAPHSFGVWGRGPGRAAGGGYILRKIRCLSSLHGKKGHKTVA</sequence>
<evidence type="ECO:0000313" key="1">
    <source>
        <dbReference type="EMBL" id="KGM92429.1"/>
    </source>
</evidence>
<dbReference type="EMBL" id="KN275958">
    <property type="protein sequence ID" value="KGM92429.1"/>
    <property type="molecule type" value="Genomic_DNA"/>
</dbReference>
<proteinExistence type="predicted"/>
<reference evidence="1 2" key="1">
    <citation type="journal article" date="2011" name="PLoS Genet.">
        <title>Comparative genomic analysis of human fungal pathogens causing paracoccidioidomycosis.</title>
        <authorList>
            <person name="Desjardins C.A."/>
            <person name="Champion M.D."/>
            <person name="Holder J.W."/>
            <person name="Muszewska A."/>
            <person name="Goldberg J."/>
            <person name="Bailao A.M."/>
            <person name="Brigido M.M."/>
            <person name="Ferreira M.E."/>
            <person name="Garcia A.M."/>
            <person name="Grynberg M."/>
            <person name="Gujja S."/>
            <person name="Heiman D.I."/>
            <person name="Henn M.R."/>
            <person name="Kodira C.D."/>
            <person name="Leon-Narvaez H."/>
            <person name="Longo L.V."/>
            <person name="Ma L.J."/>
            <person name="Malavazi I."/>
            <person name="Matsuo A.L."/>
            <person name="Morais F.V."/>
            <person name="Pereira M."/>
            <person name="Rodriguez-Brito S."/>
            <person name="Sakthikumar S."/>
            <person name="Salem-Izacc S.M."/>
            <person name="Sykes S.M."/>
            <person name="Teixeira M.M."/>
            <person name="Vallejo M.C."/>
            <person name="Walter M.E."/>
            <person name="Yandava C."/>
            <person name="Young S."/>
            <person name="Zeng Q."/>
            <person name="Zucker J."/>
            <person name="Felipe M.S."/>
            <person name="Goldman G.H."/>
            <person name="Haas B.J."/>
            <person name="McEwen J.G."/>
            <person name="Nino-Vega G."/>
            <person name="Puccia R."/>
            <person name="San-Blas G."/>
            <person name="Soares C.M."/>
            <person name="Birren B.W."/>
            <person name="Cuomo C.A."/>
        </authorList>
    </citation>
    <scope>NUCLEOTIDE SEQUENCE [LARGE SCALE GENOMIC DNA]</scope>
    <source>
        <strain evidence="1 2">Pb18</strain>
    </source>
</reference>
<dbReference type="KEGG" id="pbn:PADG_11245"/>
<dbReference type="HOGENOM" id="CLU_2776624_0_0_1"/>
<protein>
    <submittedName>
        <fullName evidence="1">Uncharacterized protein</fullName>
    </submittedName>
</protein>
<evidence type="ECO:0000313" key="2">
    <source>
        <dbReference type="Proteomes" id="UP000001628"/>
    </source>
</evidence>
<name>A0A0A0HT92_PARBD</name>
<dbReference type="VEuPathDB" id="FungiDB:PADG_11245"/>
<dbReference type="AlphaFoldDB" id="A0A0A0HT92"/>
<organism evidence="1 2">
    <name type="scientific">Paracoccidioides brasiliensis (strain Pb18)</name>
    <dbReference type="NCBI Taxonomy" id="502780"/>
    <lineage>
        <taxon>Eukaryota</taxon>
        <taxon>Fungi</taxon>
        <taxon>Dikarya</taxon>
        <taxon>Ascomycota</taxon>
        <taxon>Pezizomycotina</taxon>
        <taxon>Eurotiomycetes</taxon>
        <taxon>Eurotiomycetidae</taxon>
        <taxon>Onygenales</taxon>
        <taxon>Ajellomycetaceae</taxon>
        <taxon>Paracoccidioides</taxon>
    </lineage>
</organism>
<accession>A0A0A0HT92</accession>
<gene>
    <name evidence="1" type="ORF">PADG_11245</name>
</gene>
<dbReference type="RefSeq" id="XP_010757809.1">
    <property type="nucleotide sequence ID" value="XM_010759507.1"/>
</dbReference>